<sequence length="120" mass="13696">MIYRFVTRASVEERITQVAKRKMMLTHLVVRPGLGSKSGSMSKQELDDILKFGTEELFKDDVEGDNKDVEDSSVIHYDDGAISKLLDRNQDATEDTEIQNMNEYLSSFKVAQYVVREEDG</sequence>
<dbReference type="PANTHER" id="PTHR45623">
    <property type="entry name" value="CHROMODOMAIN-HELICASE-DNA-BINDING PROTEIN 3-RELATED-RELATED"/>
    <property type="match status" value="1"/>
</dbReference>
<organism evidence="2">
    <name type="scientific">Aquarana catesbeiana</name>
    <name type="common">American bullfrog</name>
    <name type="synonym">Rana catesbeiana</name>
    <dbReference type="NCBI Taxonomy" id="8400"/>
    <lineage>
        <taxon>Eukaryota</taxon>
        <taxon>Metazoa</taxon>
        <taxon>Chordata</taxon>
        <taxon>Craniata</taxon>
        <taxon>Vertebrata</taxon>
        <taxon>Euteleostomi</taxon>
        <taxon>Amphibia</taxon>
        <taxon>Batrachia</taxon>
        <taxon>Anura</taxon>
        <taxon>Neobatrachia</taxon>
        <taxon>Ranoidea</taxon>
        <taxon>Ranidae</taxon>
        <taxon>Aquarana</taxon>
    </lineage>
</organism>
<dbReference type="Gene3D" id="3.40.50.300">
    <property type="entry name" value="P-loop containing nucleotide triphosphate hydrolases"/>
    <property type="match status" value="1"/>
</dbReference>
<name>A0A2G9SJM9_AQUCT</name>
<feature type="non-terminal residue" evidence="2">
    <location>
        <position position="120"/>
    </location>
</feature>
<dbReference type="GO" id="GO:0016581">
    <property type="term" value="C:NuRD complex"/>
    <property type="evidence" value="ECO:0007669"/>
    <property type="project" value="TreeGrafter"/>
</dbReference>
<dbReference type="GO" id="GO:0140658">
    <property type="term" value="F:ATP-dependent chromatin remodeler activity"/>
    <property type="evidence" value="ECO:0007669"/>
    <property type="project" value="TreeGrafter"/>
</dbReference>
<dbReference type="GO" id="GO:0003677">
    <property type="term" value="F:DNA binding"/>
    <property type="evidence" value="ECO:0007669"/>
    <property type="project" value="TreeGrafter"/>
</dbReference>
<dbReference type="GO" id="GO:0042393">
    <property type="term" value="F:histone binding"/>
    <property type="evidence" value="ECO:0007669"/>
    <property type="project" value="TreeGrafter"/>
</dbReference>
<reference evidence="2" key="1">
    <citation type="submission" date="2017-08" db="EMBL/GenBank/DDBJ databases">
        <title>Assembly of the North American Bullfrog Genome.</title>
        <authorList>
            <person name="Warren R.L."/>
            <person name="Vandervalk B.P."/>
            <person name="Kucuk E."/>
            <person name="Birol I."/>
            <person name="Helbing C."/>
            <person name="Pandoh P."/>
            <person name="Behsaz B."/>
            <person name="Mohamadi H."/>
            <person name="Chu J."/>
            <person name="Jackman S."/>
            <person name="Hammond S.A."/>
            <person name="Veldhoen N."/>
            <person name="Kirk H."/>
            <person name="Zhao Y."/>
            <person name="Coope R."/>
            <person name="Pleasance S."/>
            <person name="Moore R."/>
            <person name="Holt R."/>
        </authorList>
    </citation>
    <scope>NUCLEOTIDE SEQUENCE</scope>
    <source>
        <strain evidence="2">Bruno</strain>
        <tissue evidence="2">Liver</tissue>
    </source>
</reference>
<dbReference type="AlphaFoldDB" id="A0A2G9SJM9"/>
<protein>
    <submittedName>
        <fullName evidence="2">Uncharacterized protein</fullName>
    </submittedName>
</protein>
<dbReference type="OrthoDB" id="448448at2759"/>
<dbReference type="InterPro" id="IPR027417">
    <property type="entry name" value="P-loop_NTPase"/>
</dbReference>
<evidence type="ECO:0000256" key="1">
    <source>
        <dbReference type="ARBA" id="ARBA00023242"/>
    </source>
</evidence>
<dbReference type="PANTHER" id="PTHR45623:SF6">
    <property type="entry name" value="CHROMODOMAIN-HELICASE-DNA-BINDING PROTEIN 5"/>
    <property type="match status" value="1"/>
</dbReference>
<dbReference type="GO" id="GO:0016887">
    <property type="term" value="F:ATP hydrolysis activity"/>
    <property type="evidence" value="ECO:0007669"/>
    <property type="project" value="TreeGrafter"/>
</dbReference>
<gene>
    <name evidence="2" type="ORF">AB205_0139850</name>
</gene>
<evidence type="ECO:0000313" key="2">
    <source>
        <dbReference type="EMBL" id="PIO40366.1"/>
    </source>
</evidence>
<keyword evidence="1" id="KW-0539">Nucleus</keyword>
<accession>A0A2G9SJM9</accession>
<proteinExistence type="predicted"/>
<dbReference type="GO" id="GO:0003682">
    <property type="term" value="F:chromatin binding"/>
    <property type="evidence" value="ECO:0007669"/>
    <property type="project" value="TreeGrafter"/>
</dbReference>
<dbReference type="EMBL" id="KV923390">
    <property type="protein sequence ID" value="PIO40366.1"/>
    <property type="molecule type" value="Genomic_DNA"/>
</dbReference>